<proteinExistence type="predicted"/>
<feature type="signal peptide" evidence="1">
    <location>
        <begin position="1"/>
        <end position="19"/>
    </location>
</feature>
<feature type="chain" id="PRO_5012125143" evidence="1">
    <location>
        <begin position="20"/>
        <end position="217"/>
    </location>
</feature>
<evidence type="ECO:0000256" key="1">
    <source>
        <dbReference type="SAM" id="SignalP"/>
    </source>
</evidence>
<name>A0A1Z4BLR9_9FLAO</name>
<evidence type="ECO:0000313" key="3">
    <source>
        <dbReference type="Proteomes" id="UP000197007"/>
    </source>
</evidence>
<dbReference type="Proteomes" id="UP000197007">
    <property type="component" value="Chromosome"/>
</dbReference>
<evidence type="ECO:0000313" key="2">
    <source>
        <dbReference type="EMBL" id="ASF42205.1"/>
    </source>
</evidence>
<keyword evidence="1" id="KW-0732">Signal</keyword>
<dbReference type="AlphaFoldDB" id="A0A1Z4BLR9"/>
<reference evidence="3" key="1">
    <citation type="submission" date="2017-06" db="EMBL/GenBank/DDBJ databases">
        <title>Complete genome sequence of Capnocytophaga sp. KCOM 1579 (=ChDC OS43) isolated from a human refractory periapical abscess lesion.</title>
        <authorList>
            <person name="Kook J.-K."/>
            <person name="Park S.-N."/>
            <person name="Lim Y.K."/>
            <person name="Roh H."/>
        </authorList>
    </citation>
    <scope>NUCLEOTIDE SEQUENCE [LARGE SCALE GENOMIC DNA]</scope>
    <source>
        <strain evidence="3">ChDC OS43</strain>
    </source>
</reference>
<accession>A0A1Z4BLR9</accession>
<dbReference type="KEGG" id="capn:CBG49_03380"/>
<organism evidence="2 3">
    <name type="scientific">Capnocytophaga endodontalis</name>
    <dbReference type="NCBI Taxonomy" id="2708117"/>
    <lineage>
        <taxon>Bacteria</taxon>
        <taxon>Pseudomonadati</taxon>
        <taxon>Bacteroidota</taxon>
        <taxon>Flavobacteriia</taxon>
        <taxon>Flavobacteriales</taxon>
        <taxon>Flavobacteriaceae</taxon>
        <taxon>Capnocytophaga</taxon>
    </lineage>
</organism>
<gene>
    <name evidence="2" type="ORF">CBG49_03380</name>
</gene>
<protein>
    <submittedName>
        <fullName evidence="2">Uncharacterized protein</fullName>
    </submittedName>
</protein>
<dbReference type="EMBL" id="CP022022">
    <property type="protein sequence ID" value="ASF42205.1"/>
    <property type="molecule type" value="Genomic_DNA"/>
</dbReference>
<keyword evidence="3" id="KW-1185">Reference proteome</keyword>
<dbReference type="RefSeq" id="WP_088593376.1">
    <property type="nucleotide sequence ID" value="NZ_CP022022.1"/>
</dbReference>
<sequence length="217" mass="25093">MKQVTLFLVLLAFSLVGNAQPFQIQKMKDFSKISFKDWQPDTSFVFCGGSITYLRKGDDKVQILIDERIKQIMFSSVVHPYGYVYQYDVHSNKLIKSTTFFYDMLVGKTYHYGANGKITKEEDWDAPYKISIDELKTICKQKFHLDLMDVSLKLDVRRANHQKPVYVICIPAPYRRGPEGKYITLSADNGTVLFEKEIHSKAEFKACLNEIYGISEE</sequence>